<dbReference type="RefSeq" id="WP_343938496.1">
    <property type="nucleotide sequence ID" value="NZ_BAAAHP010000014.1"/>
</dbReference>
<evidence type="ECO:0000313" key="3">
    <source>
        <dbReference type="EMBL" id="GAA0922200.1"/>
    </source>
</evidence>
<dbReference type="Proteomes" id="UP001499967">
    <property type="component" value="Unassembled WGS sequence"/>
</dbReference>
<evidence type="ECO:0000313" key="4">
    <source>
        <dbReference type="Proteomes" id="UP001499967"/>
    </source>
</evidence>
<protein>
    <recommendedName>
        <fullName evidence="2">NADH-ubiquinone oxidoreductase 51kDa subunit iron-sulphur binding domain-containing protein</fullName>
    </recommendedName>
</protein>
<dbReference type="Gene3D" id="1.20.1440.230">
    <property type="entry name" value="NADH-ubiquinone oxidoreductase 51kDa subunit, iron-sulphur binding domain"/>
    <property type="match status" value="1"/>
</dbReference>
<dbReference type="EMBL" id="BAAAHP010000014">
    <property type="protein sequence ID" value="GAA0922200.1"/>
    <property type="molecule type" value="Genomic_DNA"/>
</dbReference>
<evidence type="ECO:0000259" key="2">
    <source>
        <dbReference type="Pfam" id="PF10589"/>
    </source>
</evidence>
<feature type="region of interest" description="Disordered" evidence="1">
    <location>
        <begin position="97"/>
        <end position="119"/>
    </location>
</feature>
<feature type="compositionally biased region" description="Pro residues" evidence="1">
    <location>
        <begin position="108"/>
        <end position="119"/>
    </location>
</feature>
<dbReference type="Pfam" id="PF10589">
    <property type="entry name" value="NADH_4Fe-4S"/>
    <property type="match status" value="1"/>
</dbReference>
<gene>
    <name evidence="3" type="ORF">GCM10009559_05470</name>
</gene>
<proteinExistence type="predicted"/>
<dbReference type="InterPro" id="IPR019575">
    <property type="entry name" value="Nuop51_4Fe4S-bd"/>
</dbReference>
<accession>A0ABN1P398</accession>
<name>A0ABN1P398_9PSEU</name>
<dbReference type="SUPFAM" id="SSF140490">
    <property type="entry name" value="Nqo1C-terminal domain-like"/>
    <property type="match status" value="1"/>
</dbReference>
<comment type="caution">
    <text evidence="3">The sequence shown here is derived from an EMBL/GenBank/DDBJ whole genome shotgun (WGS) entry which is preliminary data.</text>
</comment>
<dbReference type="InterPro" id="IPR037207">
    <property type="entry name" value="Nuop51_4Fe4S-bd_sf"/>
</dbReference>
<keyword evidence="4" id="KW-1185">Reference proteome</keyword>
<organism evidence="3 4">
    <name type="scientific">Pseudonocardia zijingensis</name>
    <dbReference type="NCBI Taxonomy" id="153376"/>
    <lineage>
        <taxon>Bacteria</taxon>
        <taxon>Bacillati</taxon>
        <taxon>Actinomycetota</taxon>
        <taxon>Actinomycetes</taxon>
        <taxon>Pseudonocardiales</taxon>
        <taxon>Pseudonocardiaceae</taxon>
        <taxon>Pseudonocardia</taxon>
    </lineage>
</organism>
<reference evidence="3 4" key="1">
    <citation type="journal article" date="2019" name="Int. J. Syst. Evol. Microbiol.">
        <title>The Global Catalogue of Microorganisms (GCM) 10K type strain sequencing project: providing services to taxonomists for standard genome sequencing and annotation.</title>
        <authorList>
            <consortium name="The Broad Institute Genomics Platform"/>
            <consortium name="The Broad Institute Genome Sequencing Center for Infectious Disease"/>
            <person name="Wu L."/>
            <person name="Ma J."/>
        </authorList>
    </citation>
    <scope>NUCLEOTIDE SEQUENCE [LARGE SCALE GENOMIC DNA]</scope>
    <source>
        <strain evidence="3 4">JCM 11117</strain>
    </source>
</reference>
<sequence length="119" mass="12845">MRRRTGTAAETARILAYLAGQSARQCGPCQFGLPAVAEDFALLAAGRAAPDLRSRLHRRSALLPDRGACRHPDGAARLAASALRTFADDVDRHLTHGACPAAHRRQIPLPPATPPEHWR</sequence>
<evidence type="ECO:0000256" key="1">
    <source>
        <dbReference type="SAM" id="MobiDB-lite"/>
    </source>
</evidence>
<feature type="domain" description="NADH-ubiquinone oxidoreductase 51kDa subunit iron-sulphur binding" evidence="2">
    <location>
        <begin position="11"/>
        <end position="93"/>
    </location>
</feature>